<organism evidence="2 4">
    <name type="scientific">Didymodactylos carnosus</name>
    <dbReference type="NCBI Taxonomy" id="1234261"/>
    <lineage>
        <taxon>Eukaryota</taxon>
        <taxon>Metazoa</taxon>
        <taxon>Spiralia</taxon>
        <taxon>Gnathifera</taxon>
        <taxon>Rotifera</taxon>
        <taxon>Eurotatoria</taxon>
        <taxon>Bdelloidea</taxon>
        <taxon>Philodinida</taxon>
        <taxon>Philodinidae</taxon>
        <taxon>Didymodactylos</taxon>
    </lineage>
</organism>
<dbReference type="SUPFAM" id="SSF56112">
    <property type="entry name" value="Protein kinase-like (PK-like)"/>
    <property type="match status" value="1"/>
</dbReference>
<accession>A0A816FSN6</accession>
<proteinExistence type="predicted"/>
<dbReference type="EMBL" id="CAJNOQ010057966">
    <property type="protein sequence ID" value="CAF1665251.1"/>
    <property type="molecule type" value="Genomic_DNA"/>
</dbReference>
<evidence type="ECO:0000313" key="2">
    <source>
        <dbReference type="EMBL" id="CAF1665251.1"/>
    </source>
</evidence>
<keyword evidence="4" id="KW-1185">Reference proteome</keyword>
<feature type="non-terminal residue" evidence="2">
    <location>
        <position position="1"/>
    </location>
</feature>
<dbReference type="EMBL" id="CAJOBC010134040">
    <property type="protein sequence ID" value="CAF4622570.1"/>
    <property type="molecule type" value="Genomic_DNA"/>
</dbReference>
<evidence type="ECO:0000313" key="3">
    <source>
        <dbReference type="EMBL" id="CAF4622570.1"/>
    </source>
</evidence>
<evidence type="ECO:0000313" key="4">
    <source>
        <dbReference type="Proteomes" id="UP000663829"/>
    </source>
</evidence>
<comment type="caution">
    <text evidence="2">The sequence shown here is derived from an EMBL/GenBank/DDBJ whole genome shotgun (WGS) entry which is preliminary data.</text>
</comment>
<protein>
    <submittedName>
        <fullName evidence="2">Uncharacterized protein</fullName>
    </submittedName>
</protein>
<dbReference type="AlphaFoldDB" id="A0A816FSN6"/>
<sequence>MSSRPPPNIPPNIPPTRDRAVADIMYRCLQMDPHRRPDRVSNNNAQEAA</sequence>
<dbReference type="Proteomes" id="UP000663829">
    <property type="component" value="Unassembled WGS sequence"/>
</dbReference>
<gene>
    <name evidence="2" type="ORF">GPM918_LOCUS46119</name>
    <name evidence="3" type="ORF">SRO942_LOCUS49587</name>
</gene>
<feature type="compositionally biased region" description="Polar residues" evidence="1">
    <location>
        <begin position="40"/>
        <end position="49"/>
    </location>
</feature>
<name>A0A816FSN6_9BILA</name>
<feature type="region of interest" description="Disordered" evidence="1">
    <location>
        <begin position="30"/>
        <end position="49"/>
    </location>
</feature>
<dbReference type="InterPro" id="IPR011009">
    <property type="entry name" value="Kinase-like_dom_sf"/>
</dbReference>
<reference evidence="2" key="1">
    <citation type="submission" date="2021-02" db="EMBL/GenBank/DDBJ databases">
        <authorList>
            <person name="Nowell W R."/>
        </authorList>
    </citation>
    <scope>NUCLEOTIDE SEQUENCE</scope>
</reference>
<dbReference type="Proteomes" id="UP000681722">
    <property type="component" value="Unassembled WGS sequence"/>
</dbReference>
<evidence type="ECO:0000256" key="1">
    <source>
        <dbReference type="SAM" id="MobiDB-lite"/>
    </source>
</evidence>